<dbReference type="Pfam" id="PF13561">
    <property type="entry name" value="adh_short_C2"/>
    <property type="match status" value="1"/>
</dbReference>
<protein>
    <submittedName>
        <fullName evidence="4">Putative short-chain dehydrogenase/reductase</fullName>
    </submittedName>
</protein>
<dbReference type="InterPro" id="IPR002347">
    <property type="entry name" value="SDR_fam"/>
</dbReference>
<reference evidence="4 5" key="1">
    <citation type="journal article" date="2016" name="Nat. Commun.">
        <title>Ectomycorrhizal ecology is imprinted in the genome of the dominant symbiotic fungus Cenococcum geophilum.</title>
        <authorList>
            <consortium name="DOE Joint Genome Institute"/>
            <person name="Peter M."/>
            <person name="Kohler A."/>
            <person name="Ohm R.A."/>
            <person name="Kuo A."/>
            <person name="Krutzmann J."/>
            <person name="Morin E."/>
            <person name="Arend M."/>
            <person name="Barry K.W."/>
            <person name="Binder M."/>
            <person name="Choi C."/>
            <person name="Clum A."/>
            <person name="Copeland A."/>
            <person name="Grisel N."/>
            <person name="Haridas S."/>
            <person name="Kipfer T."/>
            <person name="LaButti K."/>
            <person name="Lindquist E."/>
            <person name="Lipzen A."/>
            <person name="Maire R."/>
            <person name="Meier B."/>
            <person name="Mihaltcheva S."/>
            <person name="Molinier V."/>
            <person name="Murat C."/>
            <person name="Poggeler S."/>
            <person name="Quandt C.A."/>
            <person name="Sperisen C."/>
            <person name="Tritt A."/>
            <person name="Tisserant E."/>
            <person name="Crous P.W."/>
            <person name="Henrissat B."/>
            <person name="Nehls U."/>
            <person name="Egli S."/>
            <person name="Spatafora J.W."/>
            <person name="Grigoriev I.V."/>
            <person name="Martin F.M."/>
        </authorList>
    </citation>
    <scope>NUCLEOTIDE SEQUENCE [LARGE SCALE GENOMIC DNA]</scope>
    <source>
        <strain evidence="4 5">CBS 459.81</strain>
    </source>
</reference>
<dbReference type="Proteomes" id="UP000250266">
    <property type="component" value="Unassembled WGS sequence"/>
</dbReference>
<dbReference type="AlphaFoldDB" id="A0A8E2E7Q5"/>
<dbReference type="InterPro" id="IPR036291">
    <property type="entry name" value="NAD(P)-bd_dom_sf"/>
</dbReference>
<dbReference type="Gene3D" id="3.40.50.720">
    <property type="entry name" value="NAD(P)-binding Rossmann-like Domain"/>
    <property type="match status" value="1"/>
</dbReference>
<evidence type="ECO:0000256" key="3">
    <source>
        <dbReference type="ARBA" id="ARBA00023002"/>
    </source>
</evidence>
<organism evidence="4 5">
    <name type="scientific">Lepidopterella palustris CBS 459.81</name>
    <dbReference type="NCBI Taxonomy" id="1314670"/>
    <lineage>
        <taxon>Eukaryota</taxon>
        <taxon>Fungi</taxon>
        <taxon>Dikarya</taxon>
        <taxon>Ascomycota</taxon>
        <taxon>Pezizomycotina</taxon>
        <taxon>Dothideomycetes</taxon>
        <taxon>Pleosporomycetidae</taxon>
        <taxon>Mytilinidiales</taxon>
        <taxon>Argynnaceae</taxon>
        <taxon>Lepidopterella</taxon>
    </lineage>
</organism>
<dbReference type="FunFam" id="3.40.50.720:FF:000084">
    <property type="entry name" value="Short-chain dehydrogenase reductase"/>
    <property type="match status" value="1"/>
</dbReference>
<dbReference type="PRINTS" id="PR00081">
    <property type="entry name" value="GDHRDH"/>
</dbReference>
<dbReference type="PROSITE" id="PS00061">
    <property type="entry name" value="ADH_SHORT"/>
    <property type="match status" value="1"/>
</dbReference>
<proteinExistence type="inferred from homology"/>
<evidence type="ECO:0000313" key="4">
    <source>
        <dbReference type="EMBL" id="OCK78686.1"/>
    </source>
</evidence>
<keyword evidence="3" id="KW-0560">Oxidoreductase</keyword>
<comment type="similarity">
    <text evidence="1">Belongs to the short-chain dehydrogenases/reductases (SDR) family.</text>
</comment>
<keyword evidence="2" id="KW-0521">NADP</keyword>
<accession>A0A8E2E7Q5</accession>
<dbReference type="PANTHER" id="PTHR42760">
    <property type="entry name" value="SHORT-CHAIN DEHYDROGENASES/REDUCTASES FAMILY MEMBER"/>
    <property type="match status" value="1"/>
</dbReference>
<dbReference type="SUPFAM" id="SSF51735">
    <property type="entry name" value="NAD(P)-binding Rossmann-fold domains"/>
    <property type="match status" value="1"/>
</dbReference>
<name>A0A8E2E7Q5_9PEZI</name>
<gene>
    <name evidence="4" type="ORF">K432DRAFT_427087</name>
</gene>
<evidence type="ECO:0000313" key="5">
    <source>
        <dbReference type="Proteomes" id="UP000250266"/>
    </source>
</evidence>
<dbReference type="GO" id="GO:0016616">
    <property type="term" value="F:oxidoreductase activity, acting on the CH-OH group of donors, NAD or NADP as acceptor"/>
    <property type="evidence" value="ECO:0007669"/>
    <property type="project" value="TreeGrafter"/>
</dbReference>
<keyword evidence="5" id="KW-1185">Reference proteome</keyword>
<dbReference type="CDD" id="cd05233">
    <property type="entry name" value="SDR_c"/>
    <property type="match status" value="1"/>
</dbReference>
<dbReference type="InterPro" id="IPR020904">
    <property type="entry name" value="Sc_DH/Rdtase_CS"/>
</dbReference>
<dbReference type="OrthoDB" id="1669814at2759"/>
<dbReference type="EMBL" id="KV745045">
    <property type="protein sequence ID" value="OCK78686.1"/>
    <property type="molecule type" value="Genomic_DNA"/>
</dbReference>
<dbReference type="PRINTS" id="PR00080">
    <property type="entry name" value="SDRFAMILY"/>
</dbReference>
<evidence type="ECO:0000256" key="1">
    <source>
        <dbReference type="ARBA" id="ARBA00006484"/>
    </source>
</evidence>
<evidence type="ECO:0000256" key="2">
    <source>
        <dbReference type="ARBA" id="ARBA00022857"/>
    </source>
</evidence>
<sequence length="259" mass="27607">MSLSAKGKRVIVTGGSRGIARAAVQALAKEGANVVIFDIIDDAGKKIAEEATAAWPGTVTYSHVDISKRDDVFQATAAAVATLGGLDSLLNIAGIERRARAEDITEAELDLILNINLKGTVFMNQAVFPHLKENGGSIINFGSDAGLAPYPMGSHYAASKGAVHSFSRTLAVEWGKYNIRVNTVVPAIWTEMYNEFRSRLTAEELMGHDKIMLEKIPLGGKLGDPTRDLAPVILFLVSDGSQFITGQIISVNGGLGNVR</sequence>
<dbReference type="PANTHER" id="PTHR42760:SF115">
    <property type="entry name" value="3-OXOACYL-[ACYL-CARRIER-PROTEIN] REDUCTASE FABG"/>
    <property type="match status" value="1"/>
</dbReference>